<dbReference type="Proteomes" id="UP001152795">
    <property type="component" value="Unassembled WGS sequence"/>
</dbReference>
<evidence type="ECO:0000256" key="1">
    <source>
        <dbReference type="SAM" id="MobiDB-lite"/>
    </source>
</evidence>
<evidence type="ECO:0000313" key="3">
    <source>
        <dbReference type="Proteomes" id="UP001152795"/>
    </source>
</evidence>
<sequence length="102" mass="12222">MAVNKSSGESELNQSCIELEQVANSQRNITTERGGKTLTKKQLYDQKRLQNETPEQREKRLSRKRELYKRKQHEENDTSEIRKERSSNKRRCNRQRLENENT</sequence>
<feature type="compositionally biased region" description="Basic and acidic residues" evidence="1">
    <location>
        <begin position="42"/>
        <end position="59"/>
    </location>
</feature>
<dbReference type="AlphaFoldDB" id="A0A7D9HVH4"/>
<feature type="compositionally biased region" description="Basic and acidic residues" evidence="1">
    <location>
        <begin position="72"/>
        <end position="87"/>
    </location>
</feature>
<reference evidence="2" key="1">
    <citation type="submission" date="2020-04" db="EMBL/GenBank/DDBJ databases">
        <authorList>
            <person name="Alioto T."/>
            <person name="Alioto T."/>
            <person name="Gomez Garrido J."/>
        </authorList>
    </citation>
    <scope>NUCLEOTIDE SEQUENCE</scope>
    <source>
        <strain evidence="2">A484AB</strain>
    </source>
</reference>
<evidence type="ECO:0000313" key="2">
    <source>
        <dbReference type="EMBL" id="CAB3994300.1"/>
    </source>
</evidence>
<organism evidence="2 3">
    <name type="scientific">Paramuricea clavata</name>
    <name type="common">Red gorgonian</name>
    <name type="synonym">Violescent sea-whip</name>
    <dbReference type="NCBI Taxonomy" id="317549"/>
    <lineage>
        <taxon>Eukaryota</taxon>
        <taxon>Metazoa</taxon>
        <taxon>Cnidaria</taxon>
        <taxon>Anthozoa</taxon>
        <taxon>Octocorallia</taxon>
        <taxon>Malacalcyonacea</taxon>
        <taxon>Plexauridae</taxon>
        <taxon>Paramuricea</taxon>
    </lineage>
</organism>
<accession>A0A7D9HVH4</accession>
<protein>
    <submittedName>
        <fullName evidence="2">Uncharacterized protein</fullName>
    </submittedName>
</protein>
<gene>
    <name evidence="2" type="ORF">PACLA_8A003508</name>
</gene>
<proteinExistence type="predicted"/>
<feature type="compositionally biased region" description="Basic residues" evidence="1">
    <location>
        <begin position="60"/>
        <end position="71"/>
    </location>
</feature>
<name>A0A7D9HVH4_PARCT</name>
<dbReference type="EMBL" id="CACRXK020002434">
    <property type="protein sequence ID" value="CAB3994300.1"/>
    <property type="molecule type" value="Genomic_DNA"/>
</dbReference>
<comment type="caution">
    <text evidence="2">The sequence shown here is derived from an EMBL/GenBank/DDBJ whole genome shotgun (WGS) entry which is preliminary data.</text>
</comment>
<keyword evidence="3" id="KW-1185">Reference proteome</keyword>
<feature type="region of interest" description="Disordered" evidence="1">
    <location>
        <begin position="24"/>
        <end position="102"/>
    </location>
</feature>